<evidence type="ECO:0000313" key="2">
    <source>
        <dbReference type="EMBL" id="MBK0396233.1"/>
    </source>
</evidence>
<organism evidence="2 3">
    <name type="scientific">Kingella bonacorsii</name>
    <dbReference type="NCBI Taxonomy" id="2796361"/>
    <lineage>
        <taxon>Bacteria</taxon>
        <taxon>Pseudomonadati</taxon>
        <taxon>Pseudomonadota</taxon>
        <taxon>Betaproteobacteria</taxon>
        <taxon>Neisseriales</taxon>
        <taxon>Neisseriaceae</taxon>
        <taxon>Kingella</taxon>
    </lineage>
</organism>
<dbReference type="Pfam" id="PF12974">
    <property type="entry name" value="Phosphonate-bd"/>
    <property type="match status" value="1"/>
</dbReference>
<proteinExistence type="predicted"/>
<reference evidence="2 3" key="1">
    <citation type="journal article" date="2021" name="Pathogens">
        <title>Isolation and Characterization of Kingella bonacorsii sp. nov., A Novel Kingella Species Detected in a Stable Periodontitis Subject.</title>
        <authorList>
            <person name="Antezack A."/>
            <person name="Boxberger M."/>
            <person name="Rolland C."/>
            <person name="Monnet-Corti V."/>
            <person name="La Scola B."/>
        </authorList>
    </citation>
    <scope>NUCLEOTIDE SEQUENCE [LARGE SCALE GENOMIC DNA]</scope>
    <source>
        <strain evidence="2 3">Marseille-Q4569</strain>
    </source>
</reference>
<accession>A0ABS1BSK8</accession>
<feature type="compositionally biased region" description="Gly residues" evidence="1">
    <location>
        <begin position="231"/>
        <end position="241"/>
    </location>
</feature>
<feature type="compositionally biased region" description="Low complexity" evidence="1">
    <location>
        <begin position="260"/>
        <end position="278"/>
    </location>
</feature>
<gene>
    <name evidence="2" type="ORF">JDW22_06485</name>
</gene>
<feature type="region of interest" description="Disordered" evidence="1">
    <location>
        <begin position="231"/>
        <end position="284"/>
    </location>
</feature>
<evidence type="ECO:0000313" key="3">
    <source>
        <dbReference type="Proteomes" id="UP000614058"/>
    </source>
</evidence>
<dbReference type="RefSeq" id="WP_200522380.1">
    <property type="nucleotide sequence ID" value="NZ_JAEHNZ010000002.1"/>
</dbReference>
<evidence type="ECO:0000256" key="1">
    <source>
        <dbReference type="SAM" id="MobiDB-lite"/>
    </source>
</evidence>
<comment type="caution">
    <text evidence="2">The sequence shown here is derived from an EMBL/GenBank/DDBJ whole genome shotgun (WGS) entry which is preliminary data.</text>
</comment>
<dbReference type="EMBL" id="JAEHNZ010000002">
    <property type="protein sequence ID" value="MBK0396233.1"/>
    <property type="molecule type" value="Genomic_DNA"/>
</dbReference>
<keyword evidence="3" id="KW-1185">Reference proteome</keyword>
<sequence>MLNLLITPDFPPEFFANWHMFNTQLQRALDTTIHLQTPAGYREQQELLDSETVALVYANPFDAGSLMRDKGYIPLAKPDLPSDQVLVVVKADSEIAALSDLPADSRVLITANRDMESIGLGVLQGTAITADTVQWLPTRTFPELARRLMANEAEIGLFLASSFRSLNAGTQGSLKILFETEFEDFGHVMLLHPDFADQADKLRAALLNMAQSPVSQMTLADLGMPKGFVAAGGAGDGGQDGGEAQDGQAEAETVVEHQTADTAQAASTAEAEQTTAAEGQPENG</sequence>
<protein>
    <submittedName>
        <fullName evidence="2">PhnD/SsuA/transferrin family substrate-binding protein</fullName>
    </submittedName>
</protein>
<dbReference type="Proteomes" id="UP000614058">
    <property type="component" value="Unassembled WGS sequence"/>
</dbReference>
<name>A0ABS1BSK8_9NEIS</name>
<dbReference type="SUPFAM" id="SSF53850">
    <property type="entry name" value="Periplasmic binding protein-like II"/>
    <property type="match status" value="1"/>
</dbReference>